<dbReference type="Proteomes" id="UP001530400">
    <property type="component" value="Unassembled WGS sequence"/>
</dbReference>
<dbReference type="EMBL" id="JALLPJ020000501">
    <property type="protein sequence ID" value="KAL3790456.1"/>
    <property type="molecule type" value="Genomic_DNA"/>
</dbReference>
<protein>
    <submittedName>
        <fullName evidence="1">Uncharacterized protein</fullName>
    </submittedName>
</protein>
<keyword evidence="2" id="KW-1185">Reference proteome</keyword>
<organism evidence="1 2">
    <name type="scientific">Cyclotella atomus</name>
    <dbReference type="NCBI Taxonomy" id="382360"/>
    <lineage>
        <taxon>Eukaryota</taxon>
        <taxon>Sar</taxon>
        <taxon>Stramenopiles</taxon>
        <taxon>Ochrophyta</taxon>
        <taxon>Bacillariophyta</taxon>
        <taxon>Coscinodiscophyceae</taxon>
        <taxon>Thalassiosirophycidae</taxon>
        <taxon>Stephanodiscales</taxon>
        <taxon>Stephanodiscaceae</taxon>
        <taxon>Cyclotella</taxon>
    </lineage>
</organism>
<evidence type="ECO:0000313" key="2">
    <source>
        <dbReference type="Proteomes" id="UP001530400"/>
    </source>
</evidence>
<proteinExistence type="predicted"/>
<evidence type="ECO:0000313" key="1">
    <source>
        <dbReference type="EMBL" id="KAL3790456.1"/>
    </source>
</evidence>
<reference evidence="1 2" key="1">
    <citation type="submission" date="2024-10" db="EMBL/GenBank/DDBJ databases">
        <title>Updated reference genomes for cyclostephanoid diatoms.</title>
        <authorList>
            <person name="Roberts W.R."/>
            <person name="Alverson A.J."/>
        </authorList>
    </citation>
    <scope>NUCLEOTIDE SEQUENCE [LARGE SCALE GENOMIC DNA]</scope>
    <source>
        <strain evidence="1 2">AJA010-31</strain>
    </source>
</reference>
<comment type="caution">
    <text evidence="1">The sequence shown here is derived from an EMBL/GenBank/DDBJ whole genome shotgun (WGS) entry which is preliminary data.</text>
</comment>
<gene>
    <name evidence="1" type="ORF">ACHAWO_007146</name>
</gene>
<accession>A0ABD3PSV6</accession>
<name>A0ABD3PSV6_9STRA</name>
<sequence>MFGAVVADPAATLYYPDWENYSGCVVGGAPDYMKLNPDQWMFTTLAECCETHYPWLVECDPSNSKLSNKWCMNWNQNKCAQECNAWDYTYDTQSECCDQRMWWDKSGCMN</sequence>
<dbReference type="AlphaFoldDB" id="A0ABD3PSV6"/>